<name>A0A1H1FLV4_9BURK</name>
<accession>A0A1H1FLV4</accession>
<reference evidence="2" key="1">
    <citation type="submission" date="2016-10" db="EMBL/GenBank/DDBJ databases">
        <authorList>
            <person name="Varghese N."/>
            <person name="Submissions S."/>
        </authorList>
    </citation>
    <scope>NUCLEOTIDE SEQUENCE [LARGE SCALE GENOMIC DNA]</scope>
    <source>
        <strain evidence="2">DUS833</strain>
    </source>
</reference>
<proteinExistence type="predicted"/>
<organism evidence="1 2">
    <name type="scientific">Paraburkholderia tuberum</name>
    <dbReference type="NCBI Taxonomy" id="157910"/>
    <lineage>
        <taxon>Bacteria</taxon>
        <taxon>Pseudomonadati</taxon>
        <taxon>Pseudomonadota</taxon>
        <taxon>Betaproteobacteria</taxon>
        <taxon>Burkholderiales</taxon>
        <taxon>Burkholderiaceae</taxon>
        <taxon>Paraburkholderia</taxon>
    </lineage>
</organism>
<gene>
    <name evidence="1" type="ORF">SAMN05445850_2463</name>
</gene>
<evidence type="ECO:0000313" key="1">
    <source>
        <dbReference type="EMBL" id="SDR01689.1"/>
    </source>
</evidence>
<dbReference type="EMBL" id="FNKX01000001">
    <property type="protein sequence ID" value="SDR01689.1"/>
    <property type="molecule type" value="Genomic_DNA"/>
</dbReference>
<dbReference type="AlphaFoldDB" id="A0A1H1FLV4"/>
<evidence type="ECO:0000313" key="2">
    <source>
        <dbReference type="Proteomes" id="UP000199365"/>
    </source>
</evidence>
<dbReference type="Proteomes" id="UP000199365">
    <property type="component" value="Unassembled WGS sequence"/>
</dbReference>
<keyword evidence="2" id="KW-1185">Reference proteome</keyword>
<dbReference type="STRING" id="157910.SAMN05445850_2463"/>
<protein>
    <submittedName>
        <fullName evidence="1">Uncharacterized protein</fullName>
    </submittedName>
</protein>
<sequence length="68" mass="7482">MPGSFLNPVAFSNIEPYPMTCGRSGAAPRPLILRSSFGILVTMQPSIYFAQSMPMRLQAARTQPRPAR</sequence>